<dbReference type="Gene3D" id="3.30.70.1060">
    <property type="entry name" value="Dimeric alpha+beta barrel"/>
    <property type="match status" value="1"/>
</dbReference>
<keyword evidence="4" id="KW-1185">Reference proteome</keyword>
<name>A0A540X4Q3_9BACT</name>
<evidence type="ECO:0000313" key="4">
    <source>
        <dbReference type="Proteomes" id="UP000315369"/>
    </source>
</evidence>
<dbReference type="InterPro" id="IPR011008">
    <property type="entry name" value="Dimeric_a/b-barrel"/>
</dbReference>
<dbReference type="SUPFAM" id="SSF54909">
    <property type="entry name" value="Dimeric alpha+beta barrel"/>
    <property type="match status" value="1"/>
</dbReference>
<dbReference type="InterPro" id="IPR005545">
    <property type="entry name" value="YCII"/>
</dbReference>
<feature type="domain" description="YCII-related" evidence="2">
    <location>
        <begin position="1"/>
        <end position="112"/>
    </location>
</feature>
<dbReference type="Proteomes" id="UP000315369">
    <property type="component" value="Unassembled WGS sequence"/>
</dbReference>
<sequence length="119" mass="13369">MAYMLLILEESTRKRSRTPEEGGREMERMVGFVEDLKTRGIWKASDSLRSVSEGVRVEVRGGQHTLRDGPFAESKEIVGGYVLFDCPTRAEALEIARKCPAAEWSTVELREVGVCYEGD</sequence>
<accession>A0A540X4Q3</accession>
<dbReference type="EMBL" id="VIFM01000027">
    <property type="protein sequence ID" value="TQF16226.1"/>
    <property type="molecule type" value="Genomic_DNA"/>
</dbReference>
<gene>
    <name evidence="3" type="ORF">FJV41_09430</name>
</gene>
<organism evidence="3 4">
    <name type="scientific">Myxococcus llanfairpwllgwyngyllgogerychwyrndrobwllllantysiliogogogochensis</name>
    <dbReference type="NCBI Taxonomy" id="2590453"/>
    <lineage>
        <taxon>Bacteria</taxon>
        <taxon>Pseudomonadati</taxon>
        <taxon>Myxococcota</taxon>
        <taxon>Myxococcia</taxon>
        <taxon>Myxococcales</taxon>
        <taxon>Cystobacterineae</taxon>
        <taxon>Myxococcaceae</taxon>
        <taxon>Myxococcus</taxon>
    </lineage>
</organism>
<dbReference type="OrthoDB" id="9807535at2"/>
<protein>
    <submittedName>
        <fullName evidence="3">Dehydrogenase</fullName>
    </submittedName>
</protein>
<evidence type="ECO:0000256" key="1">
    <source>
        <dbReference type="ARBA" id="ARBA00007689"/>
    </source>
</evidence>
<evidence type="ECO:0000259" key="2">
    <source>
        <dbReference type="Pfam" id="PF03795"/>
    </source>
</evidence>
<reference evidence="3 4" key="1">
    <citation type="submission" date="2019-06" db="EMBL/GenBank/DDBJ databases">
        <authorList>
            <person name="Livingstone P."/>
            <person name="Whitworth D."/>
        </authorList>
    </citation>
    <scope>NUCLEOTIDE SEQUENCE [LARGE SCALE GENOMIC DNA]</scope>
    <source>
        <strain evidence="3 4">AM401</strain>
    </source>
</reference>
<dbReference type="PANTHER" id="PTHR35174">
    <property type="entry name" value="BLL7171 PROTEIN-RELATED"/>
    <property type="match status" value="1"/>
</dbReference>
<comment type="similarity">
    <text evidence="1">Belongs to the YciI family.</text>
</comment>
<evidence type="ECO:0000313" key="3">
    <source>
        <dbReference type="EMBL" id="TQF16226.1"/>
    </source>
</evidence>
<proteinExistence type="inferred from homology"/>
<dbReference type="AlphaFoldDB" id="A0A540X4Q3"/>
<comment type="caution">
    <text evidence="3">The sequence shown here is derived from an EMBL/GenBank/DDBJ whole genome shotgun (WGS) entry which is preliminary data.</text>
</comment>
<dbReference type="Pfam" id="PF03795">
    <property type="entry name" value="YCII"/>
    <property type="match status" value="1"/>
</dbReference>
<dbReference type="RefSeq" id="WP_141642100.1">
    <property type="nucleotide sequence ID" value="NZ_VIFM01000027.1"/>
</dbReference>